<feature type="compositionally biased region" description="Basic and acidic residues" evidence="1">
    <location>
        <begin position="206"/>
        <end position="217"/>
    </location>
</feature>
<dbReference type="AlphaFoldDB" id="A0AAQ4EU82"/>
<evidence type="ECO:0000256" key="1">
    <source>
        <dbReference type="SAM" id="MobiDB-lite"/>
    </source>
</evidence>
<dbReference type="Gene3D" id="3.30.40.10">
    <property type="entry name" value="Zinc/RING finger domain, C3HC4 (zinc finger)"/>
    <property type="match status" value="1"/>
</dbReference>
<dbReference type="InterPro" id="IPR013083">
    <property type="entry name" value="Znf_RING/FYVE/PHD"/>
</dbReference>
<feature type="region of interest" description="Disordered" evidence="1">
    <location>
        <begin position="190"/>
        <end position="217"/>
    </location>
</feature>
<reference evidence="2 3" key="1">
    <citation type="journal article" date="2023" name="Arcadia Sci">
        <title>De novo assembly of a long-read Amblyomma americanum tick genome.</title>
        <authorList>
            <person name="Chou S."/>
            <person name="Poskanzer K.E."/>
            <person name="Rollins M."/>
            <person name="Thuy-Boun P.S."/>
        </authorList>
    </citation>
    <scope>NUCLEOTIDE SEQUENCE [LARGE SCALE GENOMIC DNA]</scope>
    <source>
        <strain evidence="2">F_SG_1</strain>
        <tissue evidence="2">Salivary glands</tissue>
    </source>
</reference>
<dbReference type="Proteomes" id="UP001321473">
    <property type="component" value="Unassembled WGS sequence"/>
</dbReference>
<comment type="caution">
    <text evidence="2">The sequence shown here is derived from an EMBL/GenBank/DDBJ whole genome shotgun (WGS) entry which is preliminary data.</text>
</comment>
<keyword evidence="3" id="KW-1185">Reference proteome</keyword>
<name>A0AAQ4EU82_AMBAM</name>
<dbReference type="EMBL" id="JARKHS020010926">
    <property type="protein sequence ID" value="KAK8778280.1"/>
    <property type="molecule type" value="Genomic_DNA"/>
</dbReference>
<accession>A0AAQ4EU82</accession>
<dbReference type="SUPFAM" id="SSF49599">
    <property type="entry name" value="TRAF domain-like"/>
    <property type="match status" value="1"/>
</dbReference>
<protein>
    <submittedName>
        <fullName evidence="2">Uncharacterized protein</fullName>
    </submittedName>
</protein>
<proteinExistence type="predicted"/>
<organism evidence="2 3">
    <name type="scientific">Amblyomma americanum</name>
    <name type="common">Lone star tick</name>
    <dbReference type="NCBI Taxonomy" id="6943"/>
    <lineage>
        <taxon>Eukaryota</taxon>
        <taxon>Metazoa</taxon>
        <taxon>Ecdysozoa</taxon>
        <taxon>Arthropoda</taxon>
        <taxon>Chelicerata</taxon>
        <taxon>Arachnida</taxon>
        <taxon>Acari</taxon>
        <taxon>Parasitiformes</taxon>
        <taxon>Ixodida</taxon>
        <taxon>Ixodoidea</taxon>
        <taxon>Ixodidae</taxon>
        <taxon>Amblyomminae</taxon>
        <taxon>Amblyomma</taxon>
    </lineage>
</organism>
<sequence>MLPCLHLLCQSCSEGAGAKRNHCPFHKEPFQEEDVVWSAFTRDSILGRKVRCWNAEHGCDAEVVASAMLEHFANACQFHVVRCPECSESVRHRDIAEHLARDCEPPRARDQASEDNFSNAFMEVKGTLAKYWKKMLPCARRWIRSRTVCTLIPVAPLQRSRTSIADAVTAALERKSSELTTGAEAALAEDQREVISRGQGRAALRPADHEREEQRGV</sequence>
<gene>
    <name evidence="2" type="ORF">V5799_020379</name>
</gene>
<evidence type="ECO:0000313" key="2">
    <source>
        <dbReference type="EMBL" id="KAK8778280.1"/>
    </source>
</evidence>
<evidence type="ECO:0000313" key="3">
    <source>
        <dbReference type="Proteomes" id="UP001321473"/>
    </source>
</evidence>